<dbReference type="InterPro" id="IPR009061">
    <property type="entry name" value="DNA-bd_dom_put_sf"/>
</dbReference>
<name>A0A495A877_9MICC</name>
<gene>
    <name evidence="2" type="ORF">C1C97_000650</name>
</gene>
<dbReference type="RefSeq" id="WP_121029610.1">
    <property type="nucleotide sequence ID" value="NZ_PNJG02000001.1"/>
</dbReference>
<organism evidence="2 3">
    <name type="scientific">Kocuria tytonis</name>
    <dbReference type="NCBI Taxonomy" id="2054280"/>
    <lineage>
        <taxon>Bacteria</taxon>
        <taxon>Bacillati</taxon>
        <taxon>Actinomycetota</taxon>
        <taxon>Actinomycetes</taxon>
        <taxon>Micrococcales</taxon>
        <taxon>Micrococcaceae</taxon>
        <taxon>Kocuria</taxon>
    </lineage>
</organism>
<dbReference type="AlphaFoldDB" id="A0A495A877"/>
<evidence type="ECO:0000259" key="1">
    <source>
        <dbReference type="Pfam" id="PF12728"/>
    </source>
</evidence>
<protein>
    <submittedName>
        <fullName evidence="2">DNA-binding protein</fullName>
    </submittedName>
</protein>
<dbReference type="GO" id="GO:0003677">
    <property type="term" value="F:DNA binding"/>
    <property type="evidence" value="ECO:0007669"/>
    <property type="project" value="UniProtKB-KW"/>
</dbReference>
<dbReference type="OrthoDB" id="194758at2"/>
<sequence>MEPTTPTFLTVEELAARYRVTETTVHNWRKRGTAPPSFRAGRQIRFPLEGVLAWERENREPATGGADE</sequence>
<dbReference type="SUPFAM" id="SSF46955">
    <property type="entry name" value="Putative DNA-binding domain"/>
    <property type="match status" value="1"/>
</dbReference>
<dbReference type="Pfam" id="PF12728">
    <property type="entry name" value="HTH_17"/>
    <property type="match status" value="1"/>
</dbReference>
<feature type="domain" description="Helix-turn-helix" evidence="1">
    <location>
        <begin position="8"/>
        <end position="58"/>
    </location>
</feature>
<dbReference type="Proteomes" id="UP000249516">
    <property type="component" value="Unassembled WGS sequence"/>
</dbReference>
<proteinExistence type="predicted"/>
<keyword evidence="3" id="KW-1185">Reference proteome</keyword>
<evidence type="ECO:0000313" key="3">
    <source>
        <dbReference type="Proteomes" id="UP000249516"/>
    </source>
</evidence>
<dbReference type="InterPro" id="IPR041657">
    <property type="entry name" value="HTH_17"/>
</dbReference>
<comment type="caution">
    <text evidence="2">The sequence shown here is derived from an EMBL/GenBank/DDBJ whole genome shotgun (WGS) entry which is preliminary data.</text>
</comment>
<keyword evidence="2" id="KW-0238">DNA-binding</keyword>
<dbReference type="EMBL" id="PNJG02000001">
    <property type="protein sequence ID" value="RKQ36231.1"/>
    <property type="molecule type" value="Genomic_DNA"/>
</dbReference>
<accession>A0A495A877</accession>
<evidence type="ECO:0000313" key="2">
    <source>
        <dbReference type="EMBL" id="RKQ36231.1"/>
    </source>
</evidence>
<dbReference type="Gene3D" id="1.10.10.10">
    <property type="entry name" value="Winged helix-like DNA-binding domain superfamily/Winged helix DNA-binding domain"/>
    <property type="match status" value="1"/>
</dbReference>
<dbReference type="InterPro" id="IPR036388">
    <property type="entry name" value="WH-like_DNA-bd_sf"/>
</dbReference>
<reference evidence="2 3" key="1">
    <citation type="submission" date="2018-10" db="EMBL/GenBank/DDBJ databases">
        <title>Kocuria tytouropygialis sp. nov., isolated from the uropygial gland of an American barn owl (Tyto furcata).</title>
        <authorList>
            <person name="Braun M.S."/>
            <person name="Wang E."/>
            <person name="Zimmermann S."/>
            <person name="Wagner H."/>
            <person name="Wink M."/>
        </authorList>
    </citation>
    <scope>NUCLEOTIDE SEQUENCE [LARGE SCALE GENOMIC DNA]</scope>
    <source>
        <strain evidence="2 3">442</strain>
    </source>
</reference>